<evidence type="ECO:0000259" key="13">
    <source>
        <dbReference type="PROSITE" id="PS50885"/>
    </source>
</evidence>
<dbReference type="GO" id="GO:0005886">
    <property type="term" value="C:plasma membrane"/>
    <property type="evidence" value="ECO:0007669"/>
    <property type="project" value="TreeGrafter"/>
</dbReference>
<dbReference type="Gene3D" id="6.10.340.10">
    <property type="match status" value="1"/>
</dbReference>
<comment type="subcellular location">
    <subcellularLocation>
        <location evidence="2">Membrane</location>
    </subcellularLocation>
</comment>
<feature type="domain" description="Histidine kinase" evidence="12">
    <location>
        <begin position="243"/>
        <end position="459"/>
    </location>
</feature>
<dbReference type="CDD" id="cd00082">
    <property type="entry name" value="HisKA"/>
    <property type="match status" value="1"/>
</dbReference>
<dbReference type="PROSITE" id="PS50109">
    <property type="entry name" value="HIS_KIN"/>
    <property type="match status" value="1"/>
</dbReference>
<dbReference type="SMART" id="SM00304">
    <property type="entry name" value="HAMP"/>
    <property type="match status" value="1"/>
</dbReference>
<evidence type="ECO:0000256" key="10">
    <source>
        <dbReference type="ARBA" id="ARBA00023136"/>
    </source>
</evidence>
<dbReference type="InterPro" id="IPR050428">
    <property type="entry name" value="TCS_sensor_his_kinase"/>
</dbReference>
<dbReference type="PRINTS" id="PR00344">
    <property type="entry name" value="BCTRLSENSOR"/>
</dbReference>
<accession>A0A368E1E7</accession>
<dbReference type="EC" id="2.7.13.3" evidence="3"/>
<dbReference type="AlphaFoldDB" id="A0A368E1E7"/>
<dbReference type="PANTHER" id="PTHR45436">
    <property type="entry name" value="SENSOR HISTIDINE KINASE YKOH"/>
    <property type="match status" value="1"/>
</dbReference>
<dbReference type="PROSITE" id="PS50885">
    <property type="entry name" value="HAMP"/>
    <property type="match status" value="1"/>
</dbReference>
<dbReference type="SUPFAM" id="SSF158472">
    <property type="entry name" value="HAMP domain-like"/>
    <property type="match status" value="1"/>
</dbReference>
<evidence type="ECO:0000256" key="9">
    <source>
        <dbReference type="ARBA" id="ARBA00023012"/>
    </source>
</evidence>
<keyword evidence="7 14" id="KW-0418">Kinase</keyword>
<dbReference type="Gene3D" id="3.30.565.10">
    <property type="entry name" value="Histidine kinase-like ATPase, C-terminal domain"/>
    <property type="match status" value="1"/>
</dbReference>
<dbReference type="InterPro" id="IPR003660">
    <property type="entry name" value="HAMP_dom"/>
</dbReference>
<evidence type="ECO:0000256" key="7">
    <source>
        <dbReference type="ARBA" id="ARBA00022777"/>
    </source>
</evidence>
<dbReference type="InterPro" id="IPR036097">
    <property type="entry name" value="HisK_dim/P_sf"/>
</dbReference>
<dbReference type="CDD" id="cd00075">
    <property type="entry name" value="HATPase"/>
    <property type="match status" value="1"/>
</dbReference>
<dbReference type="SUPFAM" id="SSF55874">
    <property type="entry name" value="ATPase domain of HSP90 chaperone/DNA topoisomerase II/histidine kinase"/>
    <property type="match status" value="1"/>
</dbReference>
<keyword evidence="10 11" id="KW-0472">Membrane</keyword>
<dbReference type="Pfam" id="PF00672">
    <property type="entry name" value="HAMP"/>
    <property type="match status" value="1"/>
</dbReference>
<proteinExistence type="predicted"/>
<dbReference type="SMART" id="SM00387">
    <property type="entry name" value="HATPase_c"/>
    <property type="match status" value="1"/>
</dbReference>
<evidence type="ECO:0000256" key="3">
    <source>
        <dbReference type="ARBA" id="ARBA00012438"/>
    </source>
</evidence>
<gene>
    <name evidence="14" type="ORF">DBW69_01920</name>
</gene>
<evidence type="ECO:0000256" key="4">
    <source>
        <dbReference type="ARBA" id="ARBA00022553"/>
    </source>
</evidence>
<keyword evidence="6 11" id="KW-0812">Transmembrane</keyword>
<keyword evidence="9" id="KW-0902">Two-component regulatory system</keyword>
<dbReference type="InterPro" id="IPR004358">
    <property type="entry name" value="Sig_transdc_His_kin-like_C"/>
</dbReference>
<dbReference type="SMART" id="SM00388">
    <property type="entry name" value="HisKA"/>
    <property type="match status" value="1"/>
</dbReference>
<protein>
    <recommendedName>
        <fullName evidence="3">histidine kinase</fullName>
        <ecNumber evidence="3">2.7.13.3</ecNumber>
    </recommendedName>
</protein>
<dbReference type="Pfam" id="PF02518">
    <property type="entry name" value="HATPase_c"/>
    <property type="match status" value="1"/>
</dbReference>
<dbReference type="InterPro" id="IPR005467">
    <property type="entry name" value="His_kinase_dom"/>
</dbReference>
<feature type="domain" description="HAMP" evidence="13">
    <location>
        <begin position="182"/>
        <end position="235"/>
    </location>
</feature>
<feature type="transmembrane region" description="Helical" evidence="11">
    <location>
        <begin position="157"/>
        <end position="180"/>
    </location>
</feature>
<dbReference type="CDD" id="cd06225">
    <property type="entry name" value="HAMP"/>
    <property type="match status" value="1"/>
</dbReference>
<evidence type="ECO:0000313" key="14">
    <source>
        <dbReference type="EMBL" id="RCL77920.1"/>
    </source>
</evidence>
<evidence type="ECO:0000256" key="2">
    <source>
        <dbReference type="ARBA" id="ARBA00004370"/>
    </source>
</evidence>
<dbReference type="PANTHER" id="PTHR45436:SF8">
    <property type="entry name" value="HISTIDINE KINASE"/>
    <property type="match status" value="1"/>
</dbReference>
<evidence type="ECO:0000259" key="12">
    <source>
        <dbReference type="PROSITE" id="PS50109"/>
    </source>
</evidence>
<dbReference type="GO" id="GO:0000155">
    <property type="term" value="F:phosphorelay sensor kinase activity"/>
    <property type="evidence" value="ECO:0007669"/>
    <property type="project" value="InterPro"/>
</dbReference>
<keyword evidence="4" id="KW-0597">Phosphoprotein</keyword>
<dbReference type="Gene3D" id="1.10.287.130">
    <property type="match status" value="1"/>
</dbReference>
<evidence type="ECO:0000256" key="11">
    <source>
        <dbReference type="SAM" id="Phobius"/>
    </source>
</evidence>
<name>A0A368E1E7_9PROT</name>
<keyword evidence="8 11" id="KW-1133">Transmembrane helix</keyword>
<dbReference type="Proteomes" id="UP000252132">
    <property type="component" value="Unassembled WGS sequence"/>
</dbReference>
<reference evidence="14 15" key="1">
    <citation type="journal article" date="2018" name="Microbiome">
        <title>Fine metagenomic profile of the Mediterranean stratified and mixed water columns revealed by assembly and recruitment.</title>
        <authorList>
            <person name="Haro-Moreno J.M."/>
            <person name="Lopez-Perez M."/>
            <person name="De La Torre J.R."/>
            <person name="Picazo A."/>
            <person name="Camacho A."/>
            <person name="Rodriguez-Valera F."/>
        </authorList>
    </citation>
    <scope>NUCLEOTIDE SEQUENCE [LARGE SCALE GENOMIC DNA]</scope>
    <source>
        <strain evidence="14">MED-G55</strain>
    </source>
</reference>
<dbReference type="Pfam" id="PF00512">
    <property type="entry name" value="HisKA"/>
    <property type="match status" value="1"/>
</dbReference>
<sequence>MFQTKLLRTTTFRAALLYLSIFLLSTSSLYAYLFWNTVSLISNQTDTAIEADIEDLSQRFKEGGIPSLARRVAVLSRDPRLSIYLLIDPEGRPMAGNLNKIPDMKDAGEDWQEFEFVRITNNFEEKHAARAKTFTLPQGFFLLVGRDVEEFHKFSAVILNAMIYGLGMTILFGLVGGVIISRNFTRRIDSINRTSSDIMAGDLSRRIPVTGSGDEIDRLGINLNKMLSRIESLMDGMRDVTDNIAHDLRSPINRIRNRLEVTLMKPATTEDYKKVIQETIEEADELLAVFNALLSVAQLEAGARDIQKEMLDVVDIIKQAVEFMEPAGEEIGARFDLDLPETPFFTKAARPLLSQALINLIDNAFKYGHSDEQIISVGLTKLNNMFIIYVADNGPGIPPSDMSRVTERFVRLDASRNRPGSGLGLSLVSAIAQRHGGKLRLQQNFPQGLKAEIVLPLDT</sequence>
<comment type="caution">
    <text evidence="14">The sequence shown here is derived from an EMBL/GenBank/DDBJ whole genome shotgun (WGS) entry which is preliminary data.</text>
</comment>
<dbReference type="InterPro" id="IPR036890">
    <property type="entry name" value="HATPase_C_sf"/>
</dbReference>
<organism evidence="14 15">
    <name type="scientific">PS1 clade bacterium</name>
    <dbReference type="NCBI Taxonomy" id="2175152"/>
    <lineage>
        <taxon>Bacteria</taxon>
        <taxon>Pseudomonadati</taxon>
        <taxon>Pseudomonadota</taxon>
        <taxon>Alphaproteobacteria</taxon>
        <taxon>PS1 clade</taxon>
    </lineage>
</organism>
<evidence type="ECO:0000256" key="1">
    <source>
        <dbReference type="ARBA" id="ARBA00000085"/>
    </source>
</evidence>
<evidence type="ECO:0000256" key="5">
    <source>
        <dbReference type="ARBA" id="ARBA00022679"/>
    </source>
</evidence>
<feature type="transmembrane region" description="Helical" evidence="11">
    <location>
        <begin position="12"/>
        <end position="35"/>
    </location>
</feature>
<evidence type="ECO:0000256" key="6">
    <source>
        <dbReference type="ARBA" id="ARBA00022692"/>
    </source>
</evidence>
<evidence type="ECO:0000313" key="15">
    <source>
        <dbReference type="Proteomes" id="UP000252132"/>
    </source>
</evidence>
<comment type="catalytic activity">
    <reaction evidence="1">
        <text>ATP + protein L-histidine = ADP + protein N-phospho-L-histidine.</text>
        <dbReference type="EC" id="2.7.13.3"/>
    </reaction>
</comment>
<dbReference type="InterPro" id="IPR003661">
    <property type="entry name" value="HisK_dim/P_dom"/>
</dbReference>
<dbReference type="InterPro" id="IPR003594">
    <property type="entry name" value="HATPase_dom"/>
</dbReference>
<dbReference type="EMBL" id="QOQF01000004">
    <property type="protein sequence ID" value="RCL77920.1"/>
    <property type="molecule type" value="Genomic_DNA"/>
</dbReference>
<dbReference type="SUPFAM" id="SSF47384">
    <property type="entry name" value="Homodimeric domain of signal transducing histidine kinase"/>
    <property type="match status" value="1"/>
</dbReference>
<keyword evidence="5" id="KW-0808">Transferase</keyword>
<evidence type="ECO:0000256" key="8">
    <source>
        <dbReference type="ARBA" id="ARBA00022989"/>
    </source>
</evidence>